<name>A0A3N6LJD4_9EURY</name>
<dbReference type="GO" id="GO:0032982">
    <property type="term" value="C:myosin filament"/>
    <property type="evidence" value="ECO:0007669"/>
    <property type="project" value="TreeGrafter"/>
</dbReference>
<dbReference type="GO" id="GO:0051015">
    <property type="term" value="F:actin filament binding"/>
    <property type="evidence" value="ECO:0007669"/>
    <property type="project" value="TreeGrafter"/>
</dbReference>
<organism evidence="4 5">
    <name type="scientific">Natrarchaeobius halalkaliphilus</name>
    <dbReference type="NCBI Taxonomy" id="1679091"/>
    <lineage>
        <taxon>Archaea</taxon>
        <taxon>Methanobacteriati</taxon>
        <taxon>Methanobacteriota</taxon>
        <taxon>Stenosarchaea group</taxon>
        <taxon>Halobacteria</taxon>
        <taxon>Halobacteriales</taxon>
        <taxon>Natrialbaceae</taxon>
        <taxon>Natrarchaeobius</taxon>
    </lineage>
</organism>
<dbReference type="SUPFAM" id="SSF75712">
    <property type="entry name" value="Rad50 coiled-coil Zn hook"/>
    <property type="match status" value="1"/>
</dbReference>
<keyword evidence="5" id="KW-1185">Reference proteome</keyword>
<feature type="coiled-coil region" evidence="1">
    <location>
        <begin position="376"/>
        <end position="544"/>
    </location>
</feature>
<dbReference type="Proteomes" id="UP000273828">
    <property type="component" value="Unassembled WGS sequence"/>
</dbReference>
<dbReference type="GO" id="GO:0000146">
    <property type="term" value="F:microfilament motor activity"/>
    <property type="evidence" value="ECO:0007669"/>
    <property type="project" value="TreeGrafter"/>
</dbReference>
<dbReference type="SUPFAM" id="SSF52540">
    <property type="entry name" value="P-loop containing nucleoside triphosphate hydrolases"/>
    <property type="match status" value="1"/>
</dbReference>
<dbReference type="InterPro" id="IPR038729">
    <property type="entry name" value="Rad50/SbcC_AAA"/>
</dbReference>
<keyword evidence="1" id="KW-0175">Coiled coil</keyword>
<evidence type="ECO:0000313" key="5">
    <source>
        <dbReference type="Proteomes" id="UP000273828"/>
    </source>
</evidence>
<feature type="compositionally biased region" description="Basic and acidic residues" evidence="2">
    <location>
        <begin position="214"/>
        <end position="223"/>
    </location>
</feature>
<dbReference type="Gene3D" id="1.10.287.510">
    <property type="entry name" value="Helix hairpin bin"/>
    <property type="match status" value="1"/>
</dbReference>
<evidence type="ECO:0000256" key="2">
    <source>
        <dbReference type="SAM" id="MobiDB-lite"/>
    </source>
</evidence>
<gene>
    <name evidence="4" type="ORF">EA462_14290</name>
</gene>
<dbReference type="GO" id="GO:0006302">
    <property type="term" value="P:double-strand break repair"/>
    <property type="evidence" value="ECO:0007669"/>
    <property type="project" value="InterPro"/>
</dbReference>
<dbReference type="InterPro" id="IPR027417">
    <property type="entry name" value="P-loop_NTPase"/>
</dbReference>
<proteinExistence type="predicted"/>
<feature type="compositionally biased region" description="Acidic residues" evidence="2">
    <location>
        <begin position="200"/>
        <end position="213"/>
    </location>
</feature>
<dbReference type="AlphaFoldDB" id="A0A3N6LJD4"/>
<feature type="compositionally biased region" description="Basic and acidic residues" evidence="2">
    <location>
        <begin position="174"/>
        <end position="199"/>
    </location>
</feature>
<sequence>MLLLWWTMEQKSAQANSEITVRVENIGGIDSVERTIQPGLTVLTGRNATNRTSFMQSLMAALGSKSDQISLKSNASKGSVVVDTDEGEVYTRTLQRSNGTVVMDGEPYTDEPELLDLYAFLLRENPVRQAVERQEDLHDILMRPLDTDEIEREIERRTRERERIDRELSDISEKKEALPSLEQRHHNLESELESLRESERELEEERDDLEEEQPAEHVTQRSDELDEKLHELETERAQIDKQIQRKKAKIEGERSEIESTTVPAVDWDDLEEKHDRLQIQLEELQTEIEEAQQIRSNLSNGLQAAQTLQNNSFSLDKALETIDDSVDIPNGPLLRSDDSNDTVTDESISDVLVQDVPSRCLACGSTLQNDANEQIIEQYKALNKGLVAKIHTLERKEANMQDELDDIEDTIQEHRRAIDRIERAEQSIDDTNAEIEQLREDRDAVVAEIDRLTSEQSSADLGSNIDETTKRYNAVRDELRNLRVEIDRTESELVDVTEKIDAIEDRVAAQNRLEEEREAIVERLEELRTKVEQTEMELVEQFNENIDMVLDLLEYKNIERIWIERTGASDQSVRSAENETTFDIHIVRKDADGVYECQLQHLSESERNVTGLIVALTGYLVHDVATHCPVILLDSVEMIDANRIAALVSFLSEQTEYLIAALLPEDTATVIESETAVTEAITIGNSPD</sequence>
<evidence type="ECO:0000313" key="4">
    <source>
        <dbReference type="EMBL" id="RQG88021.1"/>
    </source>
</evidence>
<dbReference type="Gene3D" id="3.40.50.300">
    <property type="entry name" value="P-loop containing nucleotide triphosphate hydrolases"/>
    <property type="match status" value="2"/>
</dbReference>
<evidence type="ECO:0000256" key="1">
    <source>
        <dbReference type="SAM" id="Coils"/>
    </source>
</evidence>
<dbReference type="PANTHER" id="PTHR45615">
    <property type="entry name" value="MYOSIN HEAVY CHAIN, NON-MUSCLE"/>
    <property type="match status" value="1"/>
</dbReference>
<dbReference type="EMBL" id="REFY01000005">
    <property type="protein sequence ID" value="RQG88021.1"/>
    <property type="molecule type" value="Genomic_DNA"/>
</dbReference>
<protein>
    <submittedName>
        <fullName evidence="4">Chromosome segregation protein SMC</fullName>
    </submittedName>
</protein>
<dbReference type="PANTHER" id="PTHR45615:SF40">
    <property type="entry name" value="MYOSIN HEAVY CHAIN, NON-MUSCLE"/>
    <property type="match status" value="1"/>
</dbReference>
<dbReference type="GO" id="GO:0005737">
    <property type="term" value="C:cytoplasm"/>
    <property type="evidence" value="ECO:0007669"/>
    <property type="project" value="TreeGrafter"/>
</dbReference>
<dbReference type="GO" id="GO:0016460">
    <property type="term" value="C:myosin II complex"/>
    <property type="evidence" value="ECO:0007669"/>
    <property type="project" value="TreeGrafter"/>
</dbReference>
<comment type="caution">
    <text evidence="4">The sequence shown here is derived from an EMBL/GenBank/DDBJ whole genome shotgun (WGS) entry which is preliminary data.</text>
</comment>
<dbReference type="GO" id="GO:0016887">
    <property type="term" value="F:ATP hydrolysis activity"/>
    <property type="evidence" value="ECO:0007669"/>
    <property type="project" value="InterPro"/>
</dbReference>
<dbReference type="NCBIfam" id="NF045487">
    <property type="entry name" value="ASRP"/>
    <property type="match status" value="1"/>
</dbReference>
<reference evidence="4 5" key="1">
    <citation type="submission" date="2018-10" db="EMBL/GenBank/DDBJ databases">
        <title>Natrarchaeobius chitinivorans gen. nov., sp. nov., and Natrarchaeobius haloalkaliphilus sp. nov., alkaliphilic, chitin-utilizing haloarchaea from hypersaline alkaline lakes.</title>
        <authorList>
            <person name="Sorokin D.Y."/>
            <person name="Elcheninov A.G."/>
            <person name="Kostrikina N.A."/>
            <person name="Bale N.J."/>
            <person name="Sinninghe Damste J.S."/>
            <person name="Khijniak T.V."/>
            <person name="Kublanov I.V."/>
            <person name="Toshchakov S.V."/>
        </authorList>
    </citation>
    <scope>NUCLEOTIDE SEQUENCE [LARGE SCALE GENOMIC DNA]</scope>
    <source>
        <strain evidence="4 5">AArcht-Sl</strain>
    </source>
</reference>
<accession>A0A3N6LJD4</accession>
<dbReference type="Pfam" id="PF13476">
    <property type="entry name" value="AAA_23"/>
    <property type="match status" value="1"/>
</dbReference>
<feature type="region of interest" description="Disordered" evidence="2">
    <location>
        <begin position="174"/>
        <end position="223"/>
    </location>
</feature>
<feature type="domain" description="Rad50/SbcC-type AAA" evidence="3">
    <location>
        <begin position="21"/>
        <end position="291"/>
    </location>
</feature>
<evidence type="ECO:0000259" key="3">
    <source>
        <dbReference type="Pfam" id="PF13476"/>
    </source>
</evidence>